<keyword evidence="9" id="KW-1185">Reference proteome</keyword>
<evidence type="ECO:0000256" key="6">
    <source>
        <dbReference type="ARBA" id="ARBA00023315"/>
    </source>
</evidence>
<dbReference type="GO" id="GO:0005886">
    <property type="term" value="C:plasma membrane"/>
    <property type="evidence" value="ECO:0007669"/>
    <property type="project" value="UniProtKB-SubCell"/>
</dbReference>
<dbReference type="CDD" id="cd07984">
    <property type="entry name" value="LPLAT_LABLAT-like"/>
    <property type="match status" value="1"/>
</dbReference>
<keyword evidence="4 8" id="KW-0808">Transferase</keyword>
<dbReference type="PANTHER" id="PTHR30606:SF10">
    <property type="entry name" value="PHOSPHATIDYLINOSITOL MANNOSIDE ACYLTRANSFERASE"/>
    <property type="match status" value="1"/>
</dbReference>
<name>G8R631_OWEHD</name>
<keyword evidence="2" id="KW-1003">Cell membrane</keyword>
<keyword evidence="3" id="KW-0997">Cell inner membrane</keyword>
<dbReference type="EMBL" id="CP003156">
    <property type="protein sequence ID" value="AEV32221.1"/>
    <property type="molecule type" value="Genomic_DNA"/>
</dbReference>
<keyword evidence="7" id="KW-1133">Transmembrane helix</keyword>
<organism evidence="8 9">
    <name type="scientific">Owenweeksia hongkongensis (strain DSM 17368 / CIP 108786 / JCM 12287 / NRRL B-23963 / UST20020801)</name>
    <dbReference type="NCBI Taxonomy" id="926562"/>
    <lineage>
        <taxon>Bacteria</taxon>
        <taxon>Pseudomonadati</taxon>
        <taxon>Bacteroidota</taxon>
        <taxon>Flavobacteriia</taxon>
        <taxon>Flavobacteriales</taxon>
        <taxon>Owenweeksiaceae</taxon>
        <taxon>Owenweeksia</taxon>
    </lineage>
</organism>
<evidence type="ECO:0000313" key="8">
    <source>
        <dbReference type="EMBL" id="AEV32221.1"/>
    </source>
</evidence>
<evidence type="ECO:0000256" key="1">
    <source>
        <dbReference type="ARBA" id="ARBA00004533"/>
    </source>
</evidence>
<keyword evidence="7" id="KW-0812">Transmembrane</keyword>
<feature type="transmembrane region" description="Helical" evidence="7">
    <location>
        <begin position="17"/>
        <end position="43"/>
    </location>
</feature>
<comment type="subcellular location">
    <subcellularLocation>
        <location evidence="1">Cell inner membrane</location>
    </subcellularLocation>
</comment>
<evidence type="ECO:0000313" key="9">
    <source>
        <dbReference type="Proteomes" id="UP000005631"/>
    </source>
</evidence>
<dbReference type="Pfam" id="PF03279">
    <property type="entry name" value="Lip_A_acyltrans"/>
    <property type="match status" value="1"/>
</dbReference>
<evidence type="ECO:0000256" key="7">
    <source>
        <dbReference type="SAM" id="Phobius"/>
    </source>
</evidence>
<dbReference type="InterPro" id="IPR004960">
    <property type="entry name" value="LipA_acyltrans"/>
</dbReference>
<evidence type="ECO:0000256" key="4">
    <source>
        <dbReference type="ARBA" id="ARBA00022679"/>
    </source>
</evidence>
<dbReference type="GO" id="GO:0009247">
    <property type="term" value="P:glycolipid biosynthetic process"/>
    <property type="evidence" value="ECO:0007669"/>
    <property type="project" value="UniProtKB-ARBA"/>
</dbReference>
<dbReference type="STRING" id="926562.Oweho_1216"/>
<evidence type="ECO:0000256" key="2">
    <source>
        <dbReference type="ARBA" id="ARBA00022475"/>
    </source>
</evidence>
<dbReference type="GO" id="GO:0016746">
    <property type="term" value="F:acyltransferase activity"/>
    <property type="evidence" value="ECO:0007669"/>
    <property type="project" value="UniProtKB-KW"/>
</dbReference>
<dbReference type="OrthoDB" id="9808633at2"/>
<protein>
    <submittedName>
        <fullName evidence="8">Putative acyltransferase</fullName>
    </submittedName>
</protein>
<dbReference type="AlphaFoldDB" id="G8R631"/>
<dbReference type="RefSeq" id="WP_014201581.1">
    <property type="nucleotide sequence ID" value="NC_016599.1"/>
</dbReference>
<reference evidence="8 9" key="1">
    <citation type="journal article" date="2012" name="Stand. Genomic Sci.">
        <title>Genome sequence of the orange-pigmented seawater bacterium Owenweeksia hongkongensis type strain (UST20020801(T)).</title>
        <authorList>
            <person name="Riedel T."/>
            <person name="Held B."/>
            <person name="Nolan M."/>
            <person name="Lucas S."/>
            <person name="Lapidus A."/>
            <person name="Tice H."/>
            <person name="Del Rio T.G."/>
            <person name="Cheng J.F."/>
            <person name="Han C."/>
            <person name="Tapia R."/>
            <person name="Goodwin L.A."/>
            <person name="Pitluck S."/>
            <person name="Liolios K."/>
            <person name="Mavromatis K."/>
            <person name="Pagani I."/>
            <person name="Ivanova N."/>
            <person name="Mikhailova N."/>
            <person name="Pati A."/>
            <person name="Chen A."/>
            <person name="Palaniappan K."/>
            <person name="Rohde M."/>
            <person name="Tindall B.J."/>
            <person name="Detter J.C."/>
            <person name="Goker M."/>
            <person name="Woyke T."/>
            <person name="Bristow J."/>
            <person name="Eisen J.A."/>
            <person name="Markowitz V."/>
            <person name="Hugenholtz P."/>
            <person name="Klenk H.P."/>
            <person name="Kyrpides N.C."/>
        </authorList>
    </citation>
    <scope>NUCLEOTIDE SEQUENCE</scope>
    <source>
        <strain evidence="9">DSM 17368 / JCM 12287 / NRRL B-23963</strain>
    </source>
</reference>
<evidence type="ECO:0000256" key="5">
    <source>
        <dbReference type="ARBA" id="ARBA00023136"/>
    </source>
</evidence>
<accession>G8R631</accession>
<gene>
    <name evidence="8" type="ordered locus">Oweho_1216</name>
</gene>
<dbReference type="KEGG" id="oho:Oweho_1216"/>
<dbReference type="Proteomes" id="UP000005631">
    <property type="component" value="Chromosome"/>
</dbReference>
<proteinExistence type="predicted"/>
<dbReference type="PATRIC" id="fig|926562.3.peg.1230"/>
<evidence type="ECO:0000256" key="3">
    <source>
        <dbReference type="ARBA" id="ARBA00022519"/>
    </source>
</evidence>
<dbReference type="HOGENOM" id="CLU_049421_2_0_10"/>
<dbReference type="eggNOG" id="COG4261">
    <property type="taxonomic scope" value="Bacteria"/>
</dbReference>
<keyword evidence="6 8" id="KW-0012">Acyltransferase</keyword>
<dbReference type="PANTHER" id="PTHR30606">
    <property type="entry name" value="LIPID A BIOSYNTHESIS LAUROYL ACYLTRANSFERASE"/>
    <property type="match status" value="1"/>
</dbReference>
<keyword evidence="5 7" id="KW-0472">Membrane</keyword>
<sequence>MAEWEGKSKGTPLGYKIFIFIINKIGTSAAYLLLYPVVAYYLVFSIQSNRAIKDYFSRLKAFSQKDIRTSLFRTYYNMGQALIDKIAIISDSELKFDIHREGMANLKAMDSQKTGGFLIGAHMGNWEIAGHLMKLYTTPVNIVLLDGEEEQIKNVMDDAMGARHFKTIPIKEDMSHIFKIHEAARNKEFICIHGDRFLPGSKSLEASFLGSPADFPAGPFVMASKLGLPVSFVYGMKESSTQYHFYCTKPILEATSKSEILKRYIHQLEEMVTRYPNQWFNFYPFWKSDKK</sequence>